<dbReference type="GO" id="GO:0004519">
    <property type="term" value="F:endonuclease activity"/>
    <property type="evidence" value="ECO:0007669"/>
    <property type="project" value="UniProtKB-KW"/>
</dbReference>
<dbReference type="RefSeq" id="WP_408624203.1">
    <property type="nucleotide sequence ID" value="NZ_JBEQCT010000006.1"/>
</dbReference>
<dbReference type="InterPro" id="IPR018579">
    <property type="entry name" value="Restrct_endonuc_II_LlaJI"/>
</dbReference>
<reference evidence="1 2" key="1">
    <citation type="journal article" date="2013" name="Int. J. Syst. Evol. Microbiol.">
        <title>Celerinatantimonas yamalensis sp. nov., a cold-adapted diazotrophic bacterium from a cold permafrost brine.</title>
        <authorList>
            <person name="Shcherbakova V."/>
            <person name="Chuvilskaya N."/>
            <person name="Rivkina E."/>
            <person name="Demidov N."/>
            <person name="Uchaeva V."/>
            <person name="Suetin S."/>
            <person name="Suzina N."/>
            <person name="Gilichinsky D."/>
        </authorList>
    </citation>
    <scope>NUCLEOTIDE SEQUENCE [LARGE SCALE GENOMIC DNA]</scope>
    <source>
        <strain evidence="1 2">C7</strain>
    </source>
</reference>
<evidence type="ECO:0000313" key="1">
    <source>
        <dbReference type="EMBL" id="MFM2485943.1"/>
    </source>
</evidence>
<dbReference type="Proteomes" id="UP001629953">
    <property type="component" value="Unassembled WGS sequence"/>
</dbReference>
<accession>A0ABW9GA83</accession>
<sequence>MANLAYYRDRDEVDSLPCGLATLMQQRGLIAPDQTRVHYCGFVSWQQGIAVFMPRNTCLKSLRSHHTFYLLQSLNRYYLGKSTGITEGQESELIGKTSLSLIYSLIEDYRAKGLYVRRKKHFSINQGRPNWKRTIARRTPYPSGGSPVYLDTDTSSTRYVSDCETARIHAQAIRSIYKKYGVVITGDDVNSDENLDRMPAPKLGIETQMTVLDRELSESYSERDIQLIGMLKAYIEETSASGGAELLVGTRKFHNVWEGMLDKCLPNKVDINSNLPVPYYQQDKHFIEVSQKGQRTDTVIESEDRKRWAVIDAKYYNASTPNLAPGWHDLVKQFFYKIAAENICGSDVLVSLHFVFPGNISYLNNVKVGKRKQKRVTIDKFLEVDGYGEIFCHYCDPAILLEKYACGQLLELNRKSHITGSFFNKADIM</sequence>
<comment type="caution">
    <text evidence="1">The sequence shown here is derived from an EMBL/GenBank/DDBJ whole genome shotgun (WGS) entry which is preliminary data.</text>
</comment>
<name>A0ABW9GA83_9GAMM</name>
<keyword evidence="1" id="KW-0540">Nuclease</keyword>
<evidence type="ECO:0000313" key="2">
    <source>
        <dbReference type="Proteomes" id="UP001629953"/>
    </source>
</evidence>
<keyword evidence="1" id="KW-0378">Hydrolase</keyword>
<organism evidence="1 2">
    <name type="scientific">Celerinatantimonas yamalensis</name>
    <dbReference type="NCBI Taxonomy" id="559956"/>
    <lineage>
        <taxon>Bacteria</taxon>
        <taxon>Pseudomonadati</taxon>
        <taxon>Pseudomonadota</taxon>
        <taxon>Gammaproteobacteria</taxon>
        <taxon>Celerinatantimonadaceae</taxon>
        <taxon>Celerinatantimonas</taxon>
    </lineage>
</organism>
<dbReference type="Pfam" id="PF09563">
    <property type="entry name" value="RE_LlaJI"/>
    <property type="match status" value="1"/>
</dbReference>
<gene>
    <name evidence="1" type="ORF">ABUE30_12905</name>
</gene>
<dbReference type="EMBL" id="JBEQCT010000006">
    <property type="protein sequence ID" value="MFM2485943.1"/>
    <property type="molecule type" value="Genomic_DNA"/>
</dbReference>
<protein>
    <submittedName>
        <fullName evidence="1">LlaJI family restriction endonuclease</fullName>
        <ecNumber evidence="1">3.1.21.-</ecNumber>
    </submittedName>
</protein>
<keyword evidence="2" id="KW-1185">Reference proteome</keyword>
<proteinExistence type="predicted"/>
<keyword evidence="1" id="KW-0255">Endonuclease</keyword>
<dbReference type="GO" id="GO:0016787">
    <property type="term" value="F:hydrolase activity"/>
    <property type="evidence" value="ECO:0007669"/>
    <property type="project" value="UniProtKB-KW"/>
</dbReference>
<dbReference type="EC" id="3.1.21.-" evidence="1"/>